<dbReference type="KEGG" id="nps:KRR39_16880"/>
<dbReference type="AlphaFoldDB" id="A0A975SXN2"/>
<evidence type="ECO:0000256" key="2">
    <source>
        <dbReference type="ARBA" id="ARBA00023002"/>
    </source>
</evidence>
<proteinExistence type="inferred from homology"/>
<sequence>MTLITTRFDATTTADEVVEGVDLSGTRAVVTGGASGIGVETARSLARAGAAVTLAVRDTAAGDRVAADITATTGNPDVHVAYVDLVDLPSVRAFTDAWTGPLHLLVNNAGVMAVPTLELTDRGWERQLATNHLGHFALTTGLHGALAAAGGARIVSVSSSGHLASPVHFDDLFFERRAYDPWQGYGQSKTANVLLAVEATRRWADDGIVANALMPGGIMTNLQRYVSQEVKDGWQRMQDEGRVTFKDTRQGAATSLVAAVAPELATGGHYLEDCNEAPTVANDAHVSAGVREWALDPEAAARLWDVSADLVG</sequence>
<dbReference type="Pfam" id="PF00106">
    <property type="entry name" value="adh_short"/>
    <property type="match status" value="1"/>
</dbReference>
<organism evidence="4 5">
    <name type="scientific">Nocardioides panacis</name>
    <dbReference type="NCBI Taxonomy" id="2849501"/>
    <lineage>
        <taxon>Bacteria</taxon>
        <taxon>Bacillati</taxon>
        <taxon>Actinomycetota</taxon>
        <taxon>Actinomycetes</taxon>
        <taxon>Propionibacteriales</taxon>
        <taxon>Nocardioidaceae</taxon>
        <taxon>Nocardioides</taxon>
    </lineage>
</organism>
<reference evidence="4" key="1">
    <citation type="submission" date="2021-06" db="EMBL/GenBank/DDBJ databases">
        <title>Complete genome sequence of Nocardioides sp. G188.</title>
        <authorList>
            <person name="Im W.-T."/>
        </authorList>
    </citation>
    <scope>NUCLEOTIDE SEQUENCE</scope>
    <source>
        <strain evidence="4">G188</strain>
    </source>
</reference>
<evidence type="ECO:0000313" key="5">
    <source>
        <dbReference type="Proteomes" id="UP000683575"/>
    </source>
</evidence>
<dbReference type="PANTHER" id="PTHR24320">
    <property type="entry name" value="RETINOL DEHYDROGENASE"/>
    <property type="match status" value="1"/>
</dbReference>
<dbReference type="FunFam" id="3.40.50.720:FF:000594">
    <property type="entry name" value="Short-chain oxidoreductase"/>
    <property type="match status" value="1"/>
</dbReference>
<evidence type="ECO:0000256" key="3">
    <source>
        <dbReference type="ARBA" id="ARBA00071493"/>
    </source>
</evidence>
<dbReference type="InterPro" id="IPR002347">
    <property type="entry name" value="SDR_fam"/>
</dbReference>
<name>A0A975SXN2_9ACTN</name>
<dbReference type="PANTHER" id="PTHR24320:SF272">
    <property type="entry name" value="NAD(P)-BINDING ROSSMANN-FOLD SUPERFAMILY PROTEIN"/>
    <property type="match status" value="1"/>
</dbReference>
<evidence type="ECO:0000256" key="1">
    <source>
        <dbReference type="ARBA" id="ARBA00006484"/>
    </source>
</evidence>
<protein>
    <recommendedName>
        <fullName evidence="3">Probable oxidoreductase</fullName>
    </recommendedName>
</protein>
<dbReference type="GO" id="GO:0016491">
    <property type="term" value="F:oxidoreductase activity"/>
    <property type="evidence" value="ECO:0007669"/>
    <property type="project" value="UniProtKB-KW"/>
</dbReference>
<accession>A0A975SXN2</accession>
<evidence type="ECO:0000313" key="4">
    <source>
        <dbReference type="EMBL" id="QWZ07149.1"/>
    </source>
</evidence>
<comment type="similarity">
    <text evidence="1">Belongs to the short-chain dehydrogenases/reductases (SDR) family.</text>
</comment>
<dbReference type="Proteomes" id="UP000683575">
    <property type="component" value="Chromosome"/>
</dbReference>
<dbReference type="EMBL" id="CP077062">
    <property type="protein sequence ID" value="QWZ07149.1"/>
    <property type="molecule type" value="Genomic_DNA"/>
</dbReference>
<gene>
    <name evidence="4" type="ORF">KRR39_16880</name>
</gene>
<keyword evidence="2" id="KW-0560">Oxidoreductase</keyword>
<dbReference type="RefSeq" id="WP_216938660.1">
    <property type="nucleotide sequence ID" value="NZ_CP077062.1"/>
</dbReference>
<keyword evidence="5" id="KW-1185">Reference proteome</keyword>